<accession>A0A932A7P8</accession>
<feature type="transmembrane region" description="Helical" evidence="1">
    <location>
        <begin position="54"/>
        <end position="72"/>
    </location>
</feature>
<sequence length="76" mass="8640">MAVDVARLLLGLLIVAFHRPLADYILHQEAQLVALFHQRGIRMPVPTQSTARNLYFFIGMFVAVLSLVRLWTSVHP</sequence>
<comment type="caution">
    <text evidence="2">The sequence shown here is derived from an EMBL/GenBank/DDBJ whole genome shotgun (WGS) entry which is preliminary data.</text>
</comment>
<keyword evidence="1" id="KW-1133">Transmembrane helix</keyword>
<organism evidence="2 3">
    <name type="scientific">Candidatus Korobacter versatilis</name>
    <dbReference type="NCBI Taxonomy" id="658062"/>
    <lineage>
        <taxon>Bacteria</taxon>
        <taxon>Pseudomonadati</taxon>
        <taxon>Acidobacteriota</taxon>
        <taxon>Terriglobia</taxon>
        <taxon>Terriglobales</taxon>
        <taxon>Candidatus Korobacteraceae</taxon>
        <taxon>Candidatus Korobacter</taxon>
    </lineage>
</organism>
<reference evidence="2" key="1">
    <citation type="submission" date="2020-07" db="EMBL/GenBank/DDBJ databases">
        <title>Huge and variable diversity of episymbiotic CPR bacteria and DPANN archaea in groundwater ecosystems.</title>
        <authorList>
            <person name="He C.Y."/>
            <person name="Keren R."/>
            <person name="Whittaker M."/>
            <person name="Farag I.F."/>
            <person name="Doudna J."/>
            <person name="Cate J.H.D."/>
            <person name="Banfield J.F."/>
        </authorList>
    </citation>
    <scope>NUCLEOTIDE SEQUENCE</scope>
    <source>
        <strain evidence="2">NC_groundwater_580_Pr5_B-0.1um_64_19</strain>
    </source>
</reference>
<dbReference type="EMBL" id="JACPNR010000006">
    <property type="protein sequence ID" value="MBI2678248.1"/>
    <property type="molecule type" value="Genomic_DNA"/>
</dbReference>
<gene>
    <name evidence="2" type="ORF">HYX28_05665</name>
</gene>
<proteinExistence type="predicted"/>
<dbReference type="Proteomes" id="UP000779809">
    <property type="component" value="Unassembled WGS sequence"/>
</dbReference>
<evidence type="ECO:0000313" key="2">
    <source>
        <dbReference type="EMBL" id="MBI2678248.1"/>
    </source>
</evidence>
<evidence type="ECO:0000256" key="1">
    <source>
        <dbReference type="SAM" id="Phobius"/>
    </source>
</evidence>
<keyword evidence="1" id="KW-0812">Transmembrane</keyword>
<protein>
    <submittedName>
        <fullName evidence="2">Uncharacterized protein</fullName>
    </submittedName>
</protein>
<dbReference type="AlphaFoldDB" id="A0A932A7P8"/>
<name>A0A932A7P8_9BACT</name>
<evidence type="ECO:0000313" key="3">
    <source>
        <dbReference type="Proteomes" id="UP000779809"/>
    </source>
</evidence>
<keyword evidence="1" id="KW-0472">Membrane</keyword>